<proteinExistence type="predicted"/>
<sequence>MLALSISNTCLKRLSLNLARLSSSLCLTLQNASLDSFRCQGYGEIDGETALEKDLENGDNATSSTNSNNEIILSEEFKSWLDLRNDILDIQEETEQLIESEQSEKYKLTTIERNSLYQHLIADFDPNDVTVNLDCYNRSYGMIYKFMDIVNRGFDFLTIAQILEVIQKEFFEECRRLTSIREYVESRIPAPTRKAPLTVEEGMELTSLFLKTKEFSRNILSKIEQTKEMSAQCKIYRKHSKLPLDAERLTNRFVRLRFPSMELNSEERKNLDDIRNFANLFLQVVDQVDIMTRTIATMVLKDNSIFPTIFDLK</sequence>
<protein>
    <submittedName>
        <fullName evidence="1">Uncharacterized protein</fullName>
    </submittedName>
</protein>
<evidence type="ECO:0000313" key="2">
    <source>
        <dbReference type="Proteomes" id="UP000494206"/>
    </source>
</evidence>
<organism evidence="1 2">
    <name type="scientific">Caenorhabditis bovis</name>
    <dbReference type="NCBI Taxonomy" id="2654633"/>
    <lineage>
        <taxon>Eukaryota</taxon>
        <taxon>Metazoa</taxon>
        <taxon>Ecdysozoa</taxon>
        <taxon>Nematoda</taxon>
        <taxon>Chromadorea</taxon>
        <taxon>Rhabditida</taxon>
        <taxon>Rhabditina</taxon>
        <taxon>Rhabditomorpha</taxon>
        <taxon>Rhabditoidea</taxon>
        <taxon>Rhabditidae</taxon>
        <taxon>Peloderinae</taxon>
        <taxon>Caenorhabditis</taxon>
    </lineage>
</organism>
<dbReference type="Proteomes" id="UP000494206">
    <property type="component" value="Unassembled WGS sequence"/>
</dbReference>
<dbReference type="EMBL" id="CADEPM010000014">
    <property type="protein sequence ID" value="CAB3411519.1"/>
    <property type="molecule type" value="Genomic_DNA"/>
</dbReference>
<keyword evidence="2" id="KW-1185">Reference proteome</keyword>
<comment type="caution">
    <text evidence="1">The sequence shown here is derived from an EMBL/GenBank/DDBJ whole genome shotgun (WGS) entry which is preliminary data.</text>
</comment>
<accession>A0A8S1FF56</accession>
<gene>
    <name evidence="1" type="ORF">CBOVIS_LOCUS12902</name>
</gene>
<dbReference type="AlphaFoldDB" id="A0A8S1FF56"/>
<reference evidence="1 2" key="1">
    <citation type="submission" date="2020-04" db="EMBL/GenBank/DDBJ databases">
        <authorList>
            <person name="Laetsch R D."/>
            <person name="Stevens L."/>
            <person name="Kumar S."/>
            <person name="Blaxter L. M."/>
        </authorList>
    </citation>
    <scope>NUCLEOTIDE SEQUENCE [LARGE SCALE GENOMIC DNA]</scope>
</reference>
<name>A0A8S1FF56_9PELO</name>
<evidence type="ECO:0000313" key="1">
    <source>
        <dbReference type="EMBL" id="CAB3411519.1"/>
    </source>
</evidence>